<keyword evidence="4" id="KW-0238">DNA-binding</keyword>
<protein>
    <recommendedName>
        <fullName evidence="5">THAP-type domain-containing protein</fullName>
    </recommendedName>
</protein>
<feature type="domain" description="THAP-type" evidence="5">
    <location>
        <begin position="20"/>
        <end position="72"/>
    </location>
</feature>
<accession>A0A8J2RKQ3</accession>
<dbReference type="EMBL" id="CAKKLH010000129">
    <property type="protein sequence ID" value="CAH0104233.1"/>
    <property type="molecule type" value="Genomic_DNA"/>
</dbReference>
<proteinExistence type="predicted"/>
<comment type="caution">
    <text evidence="6">The sequence shown here is derived from an EMBL/GenBank/DDBJ whole genome shotgun (WGS) entry which is preliminary data.</text>
</comment>
<dbReference type="OrthoDB" id="5988927at2759"/>
<dbReference type="InterPro" id="IPR006612">
    <property type="entry name" value="THAP_Znf"/>
</dbReference>
<evidence type="ECO:0000313" key="8">
    <source>
        <dbReference type="Proteomes" id="UP000789390"/>
    </source>
</evidence>
<organism evidence="6 8">
    <name type="scientific">Daphnia galeata</name>
    <dbReference type="NCBI Taxonomy" id="27404"/>
    <lineage>
        <taxon>Eukaryota</taxon>
        <taxon>Metazoa</taxon>
        <taxon>Ecdysozoa</taxon>
        <taxon>Arthropoda</taxon>
        <taxon>Crustacea</taxon>
        <taxon>Branchiopoda</taxon>
        <taxon>Diplostraca</taxon>
        <taxon>Cladocera</taxon>
        <taxon>Anomopoda</taxon>
        <taxon>Daphniidae</taxon>
        <taxon>Daphnia</taxon>
    </lineage>
</organism>
<sequence>MRIRLVAAVLGTIKMPNRCCFVPNCKAGYLGFKPCGKVVLFAPPKDEALFKQWEQNIPRNDANLKASSRVTSKKLSLSKAGCLKGRREKKFSLLGTIGVLNKEPPQEFFQGFIFLFQI</sequence>
<evidence type="ECO:0000256" key="2">
    <source>
        <dbReference type="ARBA" id="ARBA00022771"/>
    </source>
</evidence>
<evidence type="ECO:0000256" key="1">
    <source>
        <dbReference type="ARBA" id="ARBA00022723"/>
    </source>
</evidence>
<keyword evidence="1" id="KW-0479">Metal-binding</keyword>
<keyword evidence="8" id="KW-1185">Reference proteome</keyword>
<keyword evidence="2" id="KW-0863">Zinc-finger</keyword>
<dbReference type="GO" id="GO:0003677">
    <property type="term" value="F:DNA binding"/>
    <property type="evidence" value="ECO:0007669"/>
    <property type="project" value="UniProtKB-KW"/>
</dbReference>
<dbReference type="GO" id="GO:0008270">
    <property type="term" value="F:zinc ion binding"/>
    <property type="evidence" value="ECO:0007669"/>
    <property type="project" value="UniProtKB-KW"/>
</dbReference>
<evidence type="ECO:0000313" key="7">
    <source>
        <dbReference type="EMBL" id="CAH0111402.1"/>
    </source>
</evidence>
<evidence type="ECO:0000256" key="4">
    <source>
        <dbReference type="ARBA" id="ARBA00023125"/>
    </source>
</evidence>
<name>A0A8J2RKQ3_9CRUS</name>
<evidence type="ECO:0000256" key="3">
    <source>
        <dbReference type="ARBA" id="ARBA00022833"/>
    </source>
</evidence>
<dbReference type="Pfam" id="PF05485">
    <property type="entry name" value="THAP"/>
    <property type="match status" value="1"/>
</dbReference>
<dbReference type="SUPFAM" id="SSF57716">
    <property type="entry name" value="Glucocorticoid receptor-like (DNA-binding domain)"/>
    <property type="match status" value="1"/>
</dbReference>
<dbReference type="Proteomes" id="UP000789390">
    <property type="component" value="Unassembled WGS sequence"/>
</dbReference>
<gene>
    <name evidence="7" type="ORF">DGAL_LOCUS15047</name>
    <name evidence="6" type="ORF">DGAL_LOCUS6953</name>
</gene>
<reference evidence="6" key="1">
    <citation type="submission" date="2021-11" db="EMBL/GenBank/DDBJ databases">
        <authorList>
            <person name="Schell T."/>
        </authorList>
    </citation>
    <scope>NUCLEOTIDE SEQUENCE</scope>
    <source>
        <strain evidence="6">M5</strain>
    </source>
</reference>
<keyword evidence="3" id="KW-0862">Zinc</keyword>
<evidence type="ECO:0000313" key="6">
    <source>
        <dbReference type="EMBL" id="CAH0104233.1"/>
    </source>
</evidence>
<dbReference type="AlphaFoldDB" id="A0A8J2RKQ3"/>
<evidence type="ECO:0000259" key="5">
    <source>
        <dbReference type="Pfam" id="PF05485"/>
    </source>
</evidence>
<dbReference type="EMBL" id="CAKKLH010000314">
    <property type="protein sequence ID" value="CAH0111402.1"/>
    <property type="molecule type" value="Genomic_DNA"/>
</dbReference>